<feature type="region of interest" description="Disordered" evidence="15">
    <location>
        <begin position="1156"/>
        <end position="1221"/>
    </location>
</feature>
<proteinExistence type="predicted"/>
<keyword evidence="20" id="KW-1185">Reference proteome</keyword>
<dbReference type="GO" id="GO:0048188">
    <property type="term" value="C:Set1C/COMPASS complex"/>
    <property type="evidence" value="ECO:0007669"/>
    <property type="project" value="InterPro"/>
</dbReference>
<evidence type="ECO:0000256" key="1">
    <source>
        <dbReference type="ARBA" id="ARBA00004123"/>
    </source>
</evidence>
<organism evidence="19 20">
    <name type="scientific">Pomacea canaliculata</name>
    <name type="common">Golden apple snail</name>
    <dbReference type="NCBI Taxonomy" id="400727"/>
    <lineage>
        <taxon>Eukaryota</taxon>
        <taxon>Metazoa</taxon>
        <taxon>Spiralia</taxon>
        <taxon>Lophotrochozoa</taxon>
        <taxon>Mollusca</taxon>
        <taxon>Gastropoda</taxon>
        <taxon>Caenogastropoda</taxon>
        <taxon>Architaenioglossa</taxon>
        <taxon>Ampullarioidea</taxon>
        <taxon>Ampullariidae</taxon>
        <taxon>Pomacea</taxon>
    </lineage>
</organism>
<dbReference type="InterPro" id="IPR044570">
    <property type="entry name" value="Set1-like"/>
</dbReference>
<dbReference type="Gene3D" id="2.170.270.10">
    <property type="entry name" value="SET domain"/>
    <property type="match status" value="1"/>
</dbReference>
<feature type="compositionally biased region" description="Basic and acidic residues" evidence="15">
    <location>
        <begin position="357"/>
        <end position="422"/>
    </location>
</feature>
<evidence type="ECO:0000256" key="4">
    <source>
        <dbReference type="ARBA" id="ARBA00022679"/>
    </source>
</evidence>
<dbReference type="GO" id="GO:0032259">
    <property type="term" value="P:methylation"/>
    <property type="evidence" value="ECO:0007669"/>
    <property type="project" value="UniProtKB-KW"/>
</dbReference>
<dbReference type="Pfam" id="PF11764">
    <property type="entry name" value="N-SET"/>
    <property type="match status" value="1"/>
</dbReference>
<dbReference type="PANTHER" id="PTHR45814">
    <property type="entry name" value="HISTONE-LYSINE N-METHYLTRANSFERASE SETD1"/>
    <property type="match status" value="1"/>
</dbReference>
<sequence>MNGLHRPPLEVPYGADKKRRNYKLIVDPQIHIYKGNQKIYRFDGISSDGTVVDAKDPRLQRIWYRRQPADLPVPQFKYDQYYVGTPPPKEVTFTNLNDNINKDFLENMCKGYGKIEEVRIYYNPKNRKHLGIGKVVYSSSKAAKLCAEKLNRTSKMGNIMNVFVDTLGKERQRIIEEKLLERPRIELPNNKRDRNNGYSAGNSTEAYDPDDFEYGGGNLQSQFSYPPSESGFGSHSSDMGFSSGTPYSQATFTPGSMYSGDIQGSGYTPASEMNYSMHHHQPHHHHHHTHHHHHHQQQQPPPTPYSMPPPPHQPPAHFNNSFMNFDPKVPPPPLPSEPPPLTPGGHYQSQQQAIKTPSDHGHHERSRSREAEPDRHRSKHQERDYDADRDHEWEREKDKEREQSRDRDSLDRDRERGHKTRDGNGSGGSSSSSSRLDGGERAHTIPKPPVEKHTRPKTPDDEPEEEPRFMSLESRIQSLLRGSVSVDDELPPGRSQEHPQATPGTPHTPSTPSEMRHFNDNSNSSFNNGGWANQGGSLAVGDTVQQTPVSQEVDKDEGSDMDVDDDDDHMSLSSISSGEERLQVNQPITSNLNSSGISLGLYTQPPPISAWQASGAPYGFNSFGGKNFLGNGGPFNQGFNGAAFPNGVVDQTAQLQADFAAKEEEHKKIDKQFVYVLNQFLPPKAVTLVMDKPVEKPSKPSQPNATEGISSTIASLFESRHPWTKEGGLESGFGFSGFGSGGLLGIRGSMPRLPSFKKKFRPPSPSVDESTVQDKPDKTEDAEEAESDVDQETSQSPKPSASRRVIYSSDSDDESEDEKDASAVEDEDEEEEEEEESGVSEEDSEEEDDEDEEEEESDMSAAESEEEEIKAGTKITSEIEDAEEESQDADGSDHMINVEEKKAAVRDVSKQEQEPRPRQTSSLPQEKGKDLVEELVLKKDNEKQRKDGDGEEEDVDVEEFESHHDEDVKTVVSEHIQKQLVEASRSPSIAEKVNQLDKEEASERLHKLSDLMEHIPATTAIETSVSMDVKSQQAVLPNKQVSEDKFISAKTYSGPEQSVPPKEGKLEEKSSTVDVVLKEEEVSVSMDEEEEESRPYVIPAIAEHDYFAAPPSGPAPTVSHDSEDTDSAEESVNSYCREVWMEHSYSLPIAKQEDMGAEESPVLQDLPSDVSKSPKVKKTKKPELVQEEEMPMTEPIFKKGKAKKEKEREDKEVQEKKQRKTKKEKLVDITNKGVRELAQLFSEPVVPKAPVTFEMRNMREEGEVFFDIYNRGIDEEDIAYLKRTYDEFMLSEDPMFYWLNDILWVDHPFTNIPDPPRSARTDGYYKLTLEEKARYLSNARNVTLQQKAAETLNENLDESKKKAQTSREVRSETRRLQSTFSEYLDMGDLFKFNQLKTRKKLLRFAKSGIHDWGLFALEPIAADEMVIEYVGSVVRQSVAELREKQYERSGIGSSYLFRVDHETIIDATMNGNLARFINHSCNPNCYAKVITMESQKKIVIYSKRDIDVNEEITYDYKFPIEDEKIPCLCGAPNCRGTLN</sequence>
<dbReference type="GO" id="GO:0140999">
    <property type="term" value="F:histone H3K4 trimethyltransferase activity"/>
    <property type="evidence" value="ECO:0007669"/>
    <property type="project" value="UniProtKB-EC"/>
</dbReference>
<keyword evidence="4" id="KW-0808">Transferase</keyword>
<comment type="catalytic activity">
    <reaction evidence="12">
        <text>N(6)-methyl-L-lysyl(4)-[histone H3] + S-adenosyl-L-methionine = N(6),N(6)-dimethyl-L-lysyl(4)-[histone H3] + S-adenosyl-L-homocysteine + H(+)</text>
        <dbReference type="Rhea" id="RHEA:60268"/>
        <dbReference type="Rhea" id="RHEA-COMP:15540"/>
        <dbReference type="Rhea" id="RHEA-COMP:15543"/>
        <dbReference type="ChEBI" id="CHEBI:15378"/>
        <dbReference type="ChEBI" id="CHEBI:57856"/>
        <dbReference type="ChEBI" id="CHEBI:59789"/>
        <dbReference type="ChEBI" id="CHEBI:61929"/>
        <dbReference type="ChEBI" id="CHEBI:61976"/>
    </reaction>
</comment>
<dbReference type="SMART" id="SM00317">
    <property type="entry name" value="SET"/>
    <property type="match status" value="1"/>
</dbReference>
<dbReference type="SMART" id="SM00508">
    <property type="entry name" value="PostSET"/>
    <property type="match status" value="1"/>
</dbReference>
<feature type="region of interest" description="Disordered" evidence="15">
    <location>
        <begin position="982"/>
        <end position="1001"/>
    </location>
</feature>
<dbReference type="CDD" id="cd12304">
    <property type="entry name" value="RRM_Set1"/>
    <property type="match status" value="1"/>
</dbReference>
<dbReference type="SUPFAM" id="SSF82199">
    <property type="entry name" value="SET domain"/>
    <property type="match status" value="1"/>
</dbReference>
<dbReference type="PROSITE" id="PS50102">
    <property type="entry name" value="RRM"/>
    <property type="match status" value="1"/>
</dbReference>
<feature type="region of interest" description="Disordered" evidence="15">
    <location>
        <begin position="1046"/>
        <end position="1094"/>
    </location>
</feature>
<keyword evidence="5" id="KW-0949">S-adenosyl-L-methionine</keyword>
<evidence type="ECO:0000259" key="18">
    <source>
        <dbReference type="PROSITE" id="PS50868"/>
    </source>
</evidence>
<dbReference type="STRING" id="400727.A0A2T7PDB3"/>
<dbReference type="FunFam" id="2.170.270.10:FF:000010">
    <property type="entry name" value="Histone-lysine N-methyltransferase"/>
    <property type="match status" value="1"/>
</dbReference>
<dbReference type="PROSITE" id="PS50280">
    <property type="entry name" value="SET"/>
    <property type="match status" value="1"/>
</dbReference>
<keyword evidence="7 14" id="KW-0694">RNA-binding</keyword>
<dbReference type="EC" id="2.1.1.354" evidence="2"/>
<dbReference type="SMART" id="SM00360">
    <property type="entry name" value="RRM"/>
    <property type="match status" value="1"/>
</dbReference>
<feature type="compositionally biased region" description="Basic and acidic residues" evidence="15">
    <location>
        <begin position="1204"/>
        <end position="1216"/>
    </location>
</feature>
<dbReference type="InterPro" id="IPR037841">
    <property type="entry name" value="SET_SETD1A/B"/>
</dbReference>
<evidence type="ECO:0000256" key="9">
    <source>
        <dbReference type="ARBA" id="ARBA00023163"/>
    </source>
</evidence>
<feature type="region of interest" description="Disordered" evidence="15">
    <location>
        <begin position="1353"/>
        <end position="1372"/>
    </location>
</feature>
<dbReference type="SUPFAM" id="SSF54928">
    <property type="entry name" value="RNA-binding domain, RBD"/>
    <property type="match status" value="1"/>
</dbReference>
<feature type="compositionally biased region" description="Pro residues" evidence="15">
    <location>
        <begin position="299"/>
        <end position="314"/>
    </location>
</feature>
<evidence type="ECO:0000256" key="13">
    <source>
        <dbReference type="ARBA" id="ARBA00049129"/>
    </source>
</evidence>
<keyword evidence="9" id="KW-0804">Transcription</keyword>
<comment type="catalytic activity">
    <reaction evidence="13">
        <text>N(6),N(6)-dimethyl-L-lysyl(4)-[histone H3] + S-adenosyl-L-methionine = N(6),N(6),N(6)-trimethyl-L-lysyl(4)-[histone H3] + S-adenosyl-L-homocysteine + H(+)</text>
        <dbReference type="Rhea" id="RHEA:60272"/>
        <dbReference type="Rhea" id="RHEA-COMP:15537"/>
        <dbReference type="Rhea" id="RHEA-COMP:15540"/>
        <dbReference type="ChEBI" id="CHEBI:15378"/>
        <dbReference type="ChEBI" id="CHEBI:57856"/>
        <dbReference type="ChEBI" id="CHEBI:59789"/>
        <dbReference type="ChEBI" id="CHEBI:61961"/>
        <dbReference type="ChEBI" id="CHEBI:61976"/>
    </reaction>
</comment>
<feature type="compositionally biased region" description="Acidic residues" evidence="15">
    <location>
        <begin position="559"/>
        <end position="568"/>
    </location>
</feature>
<dbReference type="InterPro" id="IPR003616">
    <property type="entry name" value="Post-SET_dom"/>
</dbReference>
<feature type="compositionally biased region" description="Pro residues" evidence="15">
    <location>
        <begin position="328"/>
        <end position="342"/>
    </location>
</feature>
<protein>
    <recommendedName>
        <fullName evidence="2">[histone H3]-lysine(4) N-trimethyltransferase</fullName>
        <ecNumber evidence="2">2.1.1.354</ecNumber>
    </recommendedName>
</protein>
<dbReference type="Gene3D" id="3.30.70.330">
    <property type="match status" value="1"/>
</dbReference>
<dbReference type="InterPro" id="IPR012677">
    <property type="entry name" value="Nucleotide-bd_a/b_plait_sf"/>
</dbReference>
<dbReference type="OrthoDB" id="308383at2759"/>
<evidence type="ECO:0000256" key="5">
    <source>
        <dbReference type="ARBA" id="ARBA00022691"/>
    </source>
</evidence>
<evidence type="ECO:0000256" key="3">
    <source>
        <dbReference type="ARBA" id="ARBA00022603"/>
    </source>
</evidence>
<feature type="compositionally biased region" description="Basic residues" evidence="15">
    <location>
        <begin position="277"/>
        <end position="296"/>
    </location>
</feature>
<evidence type="ECO:0000256" key="10">
    <source>
        <dbReference type="ARBA" id="ARBA00023242"/>
    </source>
</evidence>
<evidence type="ECO:0000313" key="20">
    <source>
        <dbReference type="Proteomes" id="UP000245119"/>
    </source>
</evidence>
<dbReference type="InterPro" id="IPR046341">
    <property type="entry name" value="SET_dom_sf"/>
</dbReference>
<feature type="domain" description="SET" evidence="17">
    <location>
        <begin position="1400"/>
        <end position="1517"/>
    </location>
</feature>
<dbReference type="Proteomes" id="UP000245119">
    <property type="component" value="Linkage Group LG4"/>
</dbReference>
<feature type="compositionally biased region" description="Basic and acidic residues" evidence="15">
    <location>
        <begin position="960"/>
        <end position="969"/>
    </location>
</feature>
<evidence type="ECO:0000259" key="17">
    <source>
        <dbReference type="PROSITE" id="PS50280"/>
    </source>
</evidence>
<comment type="caution">
    <text evidence="19">The sequence shown here is derived from an EMBL/GenBank/DDBJ whole genome shotgun (WGS) entry which is preliminary data.</text>
</comment>
<keyword evidence="10" id="KW-0539">Nucleus</keyword>
<dbReference type="SMART" id="SM01291">
    <property type="entry name" value="N-SET"/>
    <property type="match status" value="1"/>
</dbReference>
<feature type="compositionally biased region" description="Basic and acidic residues" evidence="15">
    <location>
        <begin position="891"/>
        <end position="917"/>
    </location>
</feature>
<evidence type="ECO:0000256" key="7">
    <source>
        <dbReference type="ARBA" id="ARBA00022884"/>
    </source>
</evidence>
<evidence type="ECO:0000256" key="6">
    <source>
        <dbReference type="ARBA" id="ARBA00022853"/>
    </source>
</evidence>
<dbReference type="PANTHER" id="PTHR45814:SF2">
    <property type="entry name" value="HISTONE-LYSINE N-METHYLTRANSFERASE SETD1"/>
    <property type="match status" value="1"/>
</dbReference>
<accession>A0A2T7PDB3</accession>
<feature type="compositionally biased region" description="Acidic residues" evidence="15">
    <location>
        <begin position="810"/>
        <end position="868"/>
    </location>
</feature>
<feature type="compositionally biased region" description="Basic and acidic residues" evidence="15">
    <location>
        <begin position="1357"/>
        <end position="1372"/>
    </location>
</feature>
<dbReference type="InterPro" id="IPR001214">
    <property type="entry name" value="SET_dom"/>
</dbReference>
<reference evidence="19 20" key="1">
    <citation type="submission" date="2018-04" db="EMBL/GenBank/DDBJ databases">
        <title>The genome of golden apple snail Pomacea canaliculata provides insight into stress tolerance and invasive adaptation.</title>
        <authorList>
            <person name="Liu C."/>
            <person name="Liu B."/>
            <person name="Ren Y."/>
            <person name="Zhang Y."/>
            <person name="Wang H."/>
            <person name="Li S."/>
            <person name="Jiang F."/>
            <person name="Yin L."/>
            <person name="Zhang G."/>
            <person name="Qian W."/>
            <person name="Fan W."/>
        </authorList>
    </citation>
    <scope>NUCLEOTIDE SEQUENCE [LARGE SCALE GENOMIC DNA]</scope>
    <source>
        <strain evidence="19">SZHN2017</strain>
        <tissue evidence="19">Muscle</tissue>
    </source>
</reference>
<dbReference type="InterPro" id="IPR024657">
    <property type="entry name" value="COMPASS_Set1_N-SET"/>
</dbReference>
<feature type="region of interest" description="Disordered" evidence="15">
    <location>
        <begin position="1107"/>
        <end position="1132"/>
    </location>
</feature>
<dbReference type="InterPro" id="IPR035979">
    <property type="entry name" value="RBD_domain_sf"/>
</dbReference>
<feature type="compositionally biased region" description="Basic and acidic residues" evidence="15">
    <location>
        <begin position="437"/>
        <end position="460"/>
    </location>
</feature>
<feature type="compositionally biased region" description="Basic and acidic residues" evidence="15">
    <location>
        <begin position="926"/>
        <end position="948"/>
    </location>
</feature>
<dbReference type="PROSITE" id="PS50868">
    <property type="entry name" value="POST_SET"/>
    <property type="match status" value="1"/>
</dbReference>
<dbReference type="GO" id="GO:0003723">
    <property type="term" value="F:RNA binding"/>
    <property type="evidence" value="ECO:0007669"/>
    <property type="project" value="UniProtKB-UniRule"/>
</dbReference>
<feature type="compositionally biased region" description="Basic and acidic residues" evidence="15">
    <location>
        <begin position="1062"/>
        <end position="1081"/>
    </location>
</feature>
<feature type="compositionally biased region" description="Low complexity" evidence="15">
    <location>
        <begin position="502"/>
        <end position="513"/>
    </location>
</feature>
<evidence type="ECO:0000256" key="15">
    <source>
        <dbReference type="SAM" id="MobiDB-lite"/>
    </source>
</evidence>
<evidence type="ECO:0000259" key="16">
    <source>
        <dbReference type="PROSITE" id="PS50102"/>
    </source>
</evidence>
<dbReference type="Pfam" id="PF00076">
    <property type="entry name" value="RRM_1"/>
    <property type="match status" value="1"/>
</dbReference>
<feature type="compositionally biased region" description="Polar residues" evidence="15">
    <location>
        <begin position="219"/>
        <end position="240"/>
    </location>
</feature>
<feature type="region of interest" description="Disordered" evidence="15">
    <location>
        <begin position="186"/>
        <end position="240"/>
    </location>
</feature>
<feature type="compositionally biased region" description="Basic and acidic residues" evidence="15">
    <location>
        <begin position="186"/>
        <end position="195"/>
    </location>
</feature>
<dbReference type="CDD" id="cd19169">
    <property type="entry name" value="SET_SETD1"/>
    <property type="match status" value="1"/>
</dbReference>
<gene>
    <name evidence="19" type="ORF">C0Q70_06814</name>
</gene>
<dbReference type="Pfam" id="PF00856">
    <property type="entry name" value="SET"/>
    <property type="match status" value="1"/>
</dbReference>
<evidence type="ECO:0000313" key="19">
    <source>
        <dbReference type="EMBL" id="PVD31402.1"/>
    </source>
</evidence>
<feature type="compositionally biased region" description="Acidic residues" evidence="15">
    <location>
        <begin position="780"/>
        <end position="791"/>
    </location>
</feature>
<keyword evidence="6" id="KW-0156">Chromatin regulator</keyword>
<feature type="compositionally biased region" description="Acidic residues" evidence="15">
    <location>
        <begin position="878"/>
        <end position="890"/>
    </location>
</feature>
<keyword evidence="3" id="KW-0489">Methyltransferase</keyword>
<name>A0A2T7PDB3_POMCA</name>
<evidence type="ECO:0000256" key="8">
    <source>
        <dbReference type="ARBA" id="ARBA00023015"/>
    </source>
</evidence>
<feature type="region of interest" description="Disordered" evidence="15">
    <location>
        <begin position="261"/>
        <end position="583"/>
    </location>
</feature>
<dbReference type="EMBL" id="PZQS01000004">
    <property type="protein sequence ID" value="PVD31402.1"/>
    <property type="molecule type" value="Genomic_DNA"/>
</dbReference>
<feature type="compositionally biased region" description="Acidic residues" evidence="15">
    <location>
        <begin position="949"/>
        <end position="959"/>
    </location>
</feature>
<keyword evidence="8" id="KW-0805">Transcription regulation</keyword>
<feature type="compositionally biased region" description="Polar residues" evidence="15">
    <location>
        <begin position="196"/>
        <end position="205"/>
    </location>
</feature>
<evidence type="ECO:0000256" key="14">
    <source>
        <dbReference type="PROSITE-ProRule" id="PRU00176"/>
    </source>
</evidence>
<evidence type="ECO:0000256" key="2">
    <source>
        <dbReference type="ARBA" id="ARBA00012182"/>
    </source>
</evidence>
<evidence type="ECO:0000256" key="12">
    <source>
        <dbReference type="ARBA" id="ARBA00047583"/>
    </source>
</evidence>
<dbReference type="InterPro" id="IPR000504">
    <property type="entry name" value="RRM_dom"/>
</dbReference>
<feature type="domain" description="Post-SET" evidence="18">
    <location>
        <begin position="1523"/>
        <end position="1539"/>
    </location>
</feature>
<evidence type="ECO:0000256" key="11">
    <source>
        <dbReference type="ARBA" id="ARBA00047571"/>
    </source>
</evidence>
<feature type="domain" description="RRM" evidence="16">
    <location>
        <begin position="89"/>
        <end position="162"/>
    </location>
</feature>
<feature type="compositionally biased region" description="Polar residues" evidence="15">
    <location>
        <begin position="265"/>
        <end position="274"/>
    </location>
</feature>
<comment type="subcellular location">
    <subcellularLocation>
        <location evidence="1">Nucleus</location>
    </subcellularLocation>
</comment>
<feature type="region of interest" description="Disordered" evidence="15">
    <location>
        <begin position="751"/>
        <end position="969"/>
    </location>
</feature>
<comment type="catalytic activity">
    <reaction evidence="11">
        <text>L-lysyl(4)-[histone H3] + 3 S-adenosyl-L-methionine = N(6),N(6),N(6)-trimethyl-L-lysyl(4)-[histone H3] + 3 S-adenosyl-L-homocysteine + 3 H(+)</text>
        <dbReference type="Rhea" id="RHEA:60260"/>
        <dbReference type="Rhea" id="RHEA-COMP:15537"/>
        <dbReference type="Rhea" id="RHEA-COMP:15547"/>
        <dbReference type="ChEBI" id="CHEBI:15378"/>
        <dbReference type="ChEBI" id="CHEBI:29969"/>
        <dbReference type="ChEBI" id="CHEBI:57856"/>
        <dbReference type="ChEBI" id="CHEBI:59789"/>
        <dbReference type="ChEBI" id="CHEBI:61961"/>
        <dbReference type="EC" id="2.1.1.354"/>
    </reaction>
</comment>